<dbReference type="Proteomes" id="UP001497522">
    <property type="component" value="Chromosome 2"/>
</dbReference>
<proteinExistence type="predicted"/>
<organism evidence="1 2">
    <name type="scientific">Sphagnum jensenii</name>
    <dbReference type="NCBI Taxonomy" id="128206"/>
    <lineage>
        <taxon>Eukaryota</taxon>
        <taxon>Viridiplantae</taxon>
        <taxon>Streptophyta</taxon>
        <taxon>Embryophyta</taxon>
        <taxon>Bryophyta</taxon>
        <taxon>Sphagnophytina</taxon>
        <taxon>Sphagnopsida</taxon>
        <taxon>Sphagnales</taxon>
        <taxon>Sphagnaceae</taxon>
        <taxon>Sphagnum</taxon>
    </lineage>
</organism>
<protein>
    <recommendedName>
        <fullName evidence="3">DNA-directed RNA polymerase</fullName>
    </recommendedName>
</protein>
<accession>A0ABP1B9I2</accession>
<evidence type="ECO:0008006" key="3">
    <source>
        <dbReference type="Google" id="ProtNLM"/>
    </source>
</evidence>
<gene>
    <name evidence="1" type="ORF">CSSPJE1EN2_LOCUS14502</name>
</gene>
<keyword evidence="2" id="KW-1185">Reference proteome</keyword>
<evidence type="ECO:0000313" key="1">
    <source>
        <dbReference type="EMBL" id="CAK9871905.1"/>
    </source>
</evidence>
<sequence>MLVQNPKLERSLHPVVTLEFLLERGKEKMIVASEKIQNSQESSGLDYVNASLINEDFADKNISSKGKYLCSTIDKEGLPHNHV</sequence>
<evidence type="ECO:0000313" key="2">
    <source>
        <dbReference type="Proteomes" id="UP001497522"/>
    </source>
</evidence>
<reference evidence="1 2" key="1">
    <citation type="submission" date="2024-03" db="EMBL/GenBank/DDBJ databases">
        <authorList>
            <consortium name="ELIXIR-Norway"/>
            <consortium name="Elixir Norway"/>
        </authorList>
    </citation>
    <scope>NUCLEOTIDE SEQUENCE [LARGE SCALE GENOMIC DNA]</scope>
</reference>
<dbReference type="EMBL" id="OZ023703">
    <property type="protein sequence ID" value="CAK9871905.1"/>
    <property type="molecule type" value="Genomic_DNA"/>
</dbReference>
<name>A0ABP1B9I2_9BRYO</name>